<dbReference type="GO" id="GO:0010436">
    <property type="term" value="F:carotenoid dioxygenase activity"/>
    <property type="evidence" value="ECO:0007669"/>
    <property type="project" value="TreeGrafter"/>
</dbReference>
<dbReference type="InterPro" id="IPR004294">
    <property type="entry name" value="Carotenoid_Oase"/>
</dbReference>
<name>A0A0D3JH92_EMIH1</name>
<protein>
    <submittedName>
        <fullName evidence="7">Uncharacterized protein</fullName>
    </submittedName>
</protein>
<evidence type="ECO:0000313" key="7">
    <source>
        <dbReference type="EnsemblProtists" id="EOD22877"/>
    </source>
</evidence>
<feature type="binding site" evidence="5">
    <location>
        <position position="463"/>
    </location>
    <ligand>
        <name>Fe cation</name>
        <dbReference type="ChEBI" id="CHEBI:24875"/>
        <note>catalytic</note>
    </ligand>
</feature>
<dbReference type="PANTHER" id="PTHR10543:SF89">
    <property type="entry name" value="CAROTENOID 9,10(9',10')-CLEAVAGE DIOXYGENASE 1"/>
    <property type="match status" value="1"/>
</dbReference>
<dbReference type="Proteomes" id="UP000013827">
    <property type="component" value="Unassembled WGS sequence"/>
</dbReference>
<evidence type="ECO:0000256" key="3">
    <source>
        <dbReference type="ARBA" id="ARBA00023002"/>
    </source>
</evidence>
<dbReference type="KEGG" id="ehx:EMIHUDRAFT_195295"/>
<proteinExistence type="inferred from homology"/>
<dbReference type="RefSeq" id="XP_005775306.1">
    <property type="nucleotide sequence ID" value="XM_005775249.1"/>
</dbReference>
<dbReference type="GeneID" id="17268424"/>
<dbReference type="eggNOG" id="KOG1285">
    <property type="taxonomic scope" value="Eukaryota"/>
</dbReference>
<accession>A0A0D3JH92</accession>
<dbReference type="EnsemblProtists" id="EOD22877">
    <property type="protein sequence ID" value="EOD22877"/>
    <property type="gene ID" value="EMIHUDRAFT_195295"/>
</dbReference>
<keyword evidence="8" id="KW-1185">Reference proteome</keyword>
<dbReference type="Gene3D" id="3.40.50.300">
    <property type="entry name" value="P-loop containing nucleotide triphosphate hydrolases"/>
    <property type="match status" value="1"/>
</dbReference>
<evidence type="ECO:0000256" key="1">
    <source>
        <dbReference type="ARBA" id="ARBA00006787"/>
    </source>
</evidence>
<evidence type="ECO:0000256" key="4">
    <source>
        <dbReference type="ARBA" id="ARBA00023004"/>
    </source>
</evidence>
<dbReference type="HOGENOM" id="CLU_565551_0_0_1"/>
<evidence type="ECO:0000313" key="8">
    <source>
        <dbReference type="Proteomes" id="UP000013827"/>
    </source>
</evidence>
<comment type="cofactor">
    <cofactor evidence="5">
        <name>Fe(2+)</name>
        <dbReference type="ChEBI" id="CHEBI:29033"/>
    </cofactor>
    <text evidence="5">Binds 1 Fe(2+) ion per subunit.</text>
</comment>
<feature type="signal peptide" evidence="6">
    <location>
        <begin position="1"/>
        <end position="18"/>
    </location>
</feature>
<evidence type="ECO:0000256" key="6">
    <source>
        <dbReference type="SAM" id="SignalP"/>
    </source>
</evidence>
<dbReference type="Pfam" id="PF03055">
    <property type="entry name" value="RPE65"/>
    <property type="match status" value="1"/>
</dbReference>
<dbReference type="AlphaFoldDB" id="A0A0D3JH92"/>
<dbReference type="GO" id="GO:0016121">
    <property type="term" value="P:carotene catabolic process"/>
    <property type="evidence" value="ECO:0007669"/>
    <property type="project" value="TreeGrafter"/>
</dbReference>
<keyword evidence="6" id="KW-0732">Signal</keyword>
<keyword evidence="4 5" id="KW-0408">Iron</keyword>
<organism evidence="7 8">
    <name type="scientific">Emiliania huxleyi (strain CCMP1516)</name>
    <dbReference type="NCBI Taxonomy" id="280463"/>
    <lineage>
        <taxon>Eukaryota</taxon>
        <taxon>Haptista</taxon>
        <taxon>Haptophyta</taxon>
        <taxon>Prymnesiophyceae</taxon>
        <taxon>Isochrysidales</taxon>
        <taxon>Noelaerhabdaceae</taxon>
        <taxon>Emiliania</taxon>
    </lineage>
</organism>
<keyword evidence="3" id="KW-0560">Oxidoreductase</keyword>
<dbReference type="GO" id="GO:0046872">
    <property type="term" value="F:metal ion binding"/>
    <property type="evidence" value="ECO:0007669"/>
    <property type="project" value="UniProtKB-KW"/>
</dbReference>
<dbReference type="PaxDb" id="2903-EOD22877"/>
<comment type="similarity">
    <text evidence="1">Belongs to the carotenoid oxygenase family.</text>
</comment>
<keyword evidence="2 5" id="KW-0479">Metal-binding</keyword>
<feature type="chain" id="PRO_5044218860" evidence="6">
    <location>
        <begin position="19"/>
        <end position="483"/>
    </location>
</feature>
<reference evidence="7" key="2">
    <citation type="submission" date="2024-10" db="UniProtKB">
        <authorList>
            <consortium name="EnsemblProtists"/>
        </authorList>
    </citation>
    <scope>IDENTIFICATION</scope>
</reference>
<dbReference type="PANTHER" id="PTHR10543">
    <property type="entry name" value="BETA-CAROTENE DIOXYGENASE"/>
    <property type="match status" value="1"/>
</dbReference>
<evidence type="ECO:0000256" key="5">
    <source>
        <dbReference type="PIRSR" id="PIRSR604294-1"/>
    </source>
</evidence>
<dbReference type="GO" id="GO:0009570">
    <property type="term" value="C:chloroplast stroma"/>
    <property type="evidence" value="ECO:0007669"/>
    <property type="project" value="TreeGrafter"/>
</dbReference>
<dbReference type="SUPFAM" id="SSF52540">
    <property type="entry name" value="P-loop containing nucleoside triphosphate hydrolases"/>
    <property type="match status" value="1"/>
</dbReference>
<reference evidence="8" key="1">
    <citation type="journal article" date="2013" name="Nature">
        <title>Pan genome of the phytoplankton Emiliania underpins its global distribution.</title>
        <authorList>
            <person name="Read B.A."/>
            <person name="Kegel J."/>
            <person name="Klute M.J."/>
            <person name="Kuo A."/>
            <person name="Lefebvre S.C."/>
            <person name="Maumus F."/>
            <person name="Mayer C."/>
            <person name="Miller J."/>
            <person name="Monier A."/>
            <person name="Salamov A."/>
            <person name="Young J."/>
            <person name="Aguilar M."/>
            <person name="Claverie J.M."/>
            <person name="Frickenhaus S."/>
            <person name="Gonzalez K."/>
            <person name="Herman E.K."/>
            <person name="Lin Y.C."/>
            <person name="Napier J."/>
            <person name="Ogata H."/>
            <person name="Sarno A.F."/>
            <person name="Shmutz J."/>
            <person name="Schroeder D."/>
            <person name="de Vargas C."/>
            <person name="Verret F."/>
            <person name="von Dassow P."/>
            <person name="Valentin K."/>
            <person name="Van de Peer Y."/>
            <person name="Wheeler G."/>
            <person name="Dacks J.B."/>
            <person name="Delwiche C.F."/>
            <person name="Dyhrman S.T."/>
            <person name="Glockner G."/>
            <person name="John U."/>
            <person name="Richards T."/>
            <person name="Worden A.Z."/>
            <person name="Zhang X."/>
            <person name="Grigoriev I.V."/>
            <person name="Allen A.E."/>
            <person name="Bidle K."/>
            <person name="Borodovsky M."/>
            <person name="Bowler C."/>
            <person name="Brownlee C."/>
            <person name="Cock J.M."/>
            <person name="Elias M."/>
            <person name="Gladyshev V.N."/>
            <person name="Groth M."/>
            <person name="Guda C."/>
            <person name="Hadaegh A."/>
            <person name="Iglesias-Rodriguez M.D."/>
            <person name="Jenkins J."/>
            <person name="Jones B.M."/>
            <person name="Lawson T."/>
            <person name="Leese F."/>
            <person name="Lindquist E."/>
            <person name="Lobanov A."/>
            <person name="Lomsadze A."/>
            <person name="Malik S.B."/>
            <person name="Marsh M.E."/>
            <person name="Mackinder L."/>
            <person name="Mock T."/>
            <person name="Mueller-Roeber B."/>
            <person name="Pagarete A."/>
            <person name="Parker M."/>
            <person name="Probert I."/>
            <person name="Quesneville H."/>
            <person name="Raines C."/>
            <person name="Rensing S.A."/>
            <person name="Riano-Pachon D.M."/>
            <person name="Richier S."/>
            <person name="Rokitta S."/>
            <person name="Shiraiwa Y."/>
            <person name="Soanes D.M."/>
            <person name="van der Giezen M."/>
            <person name="Wahlund T.M."/>
            <person name="Williams B."/>
            <person name="Wilson W."/>
            <person name="Wolfe G."/>
            <person name="Wurch L.L."/>
        </authorList>
    </citation>
    <scope>NUCLEOTIDE SEQUENCE</scope>
</reference>
<evidence type="ECO:0000256" key="2">
    <source>
        <dbReference type="ARBA" id="ARBA00022723"/>
    </source>
</evidence>
<dbReference type="InterPro" id="IPR027417">
    <property type="entry name" value="P-loop_NTPase"/>
</dbReference>
<sequence length="483" mass="53616">MPVSPAALLFCLAWVALAVPAGAATGRPPSPNTFIWSVPRSGSTLLLNSLGNSGFWNRSNVLCEPFNGELGEPHPMFGQGFSSAQDIVDEVSTRGAFLWKDHPLSLLKSWGAPHRHPFLADKGTKHIFLTRNPVDTVRGVAVGIVRTEDFPTLNPALTRHFISMGFDPEDIQALMDSLGGHTEQKLLYRYLTEVVEAPHILFVEIEDLWNDPKAALRGIAAFLGIEFTQALLKWNGPSIDVTAFPESLLPWFEAWATAMARTTEKQLVAYRWLREHVPARQRLGIDPADLRWFDAKEPLANVHPLHAWDEPNGDVVINGCCDHYKMSEVRVSPSSGAVTYTVIDHTLHSEFSRIRDDLTGQAGVRFGYTGFMEDGIDFNFKGLAKWDMEAKKLAAKIRYPNGVVGGEPVFIPHGGLGSDDGYVATILVDDQRRAELALYDAKTFARTPAVRMKLPVRVPHGFHGTWIDEKALQQHVSLTKVRK</sequence>